<keyword evidence="12" id="KW-1185">Reference proteome</keyword>
<evidence type="ECO:0000256" key="9">
    <source>
        <dbReference type="RuleBase" id="RU369079"/>
    </source>
</evidence>
<evidence type="ECO:0000313" key="11">
    <source>
        <dbReference type="EMBL" id="AEQ53705.1"/>
    </source>
</evidence>
<evidence type="ECO:0000256" key="7">
    <source>
        <dbReference type="ARBA" id="ARBA00023136"/>
    </source>
</evidence>
<comment type="subunit">
    <text evidence="9">The complex comprises the extracytoplasmic solute receptor protein and the two transmembrane proteins.</text>
</comment>
<dbReference type="eggNOG" id="COG4665">
    <property type="taxonomic scope" value="Bacteria"/>
</dbReference>
<dbReference type="InterPro" id="IPR055348">
    <property type="entry name" value="DctQ"/>
</dbReference>
<dbReference type="GO" id="GO:0005886">
    <property type="term" value="C:plasma membrane"/>
    <property type="evidence" value="ECO:0007669"/>
    <property type="project" value="UniProtKB-SubCell"/>
</dbReference>
<evidence type="ECO:0000259" key="10">
    <source>
        <dbReference type="Pfam" id="PF04290"/>
    </source>
</evidence>
<evidence type="ECO:0000256" key="3">
    <source>
        <dbReference type="ARBA" id="ARBA00022475"/>
    </source>
</evidence>
<dbReference type="HOGENOM" id="CLU_086356_1_0_5"/>
<keyword evidence="5 9" id="KW-0812">Transmembrane</keyword>
<dbReference type="PANTHER" id="PTHR35011">
    <property type="entry name" value="2,3-DIKETO-L-GULONATE TRAP TRANSPORTER SMALL PERMEASE PROTEIN YIAM"/>
    <property type="match status" value="1"/>
</dbReference>
<dbReference type="KEGG" id="phl:KKY_3723"/>
<dbReference type="Proteomes" id="UP000008850">
    <property type="component" value="Chromosome"/>
</dbReference>
<keyword evidence="6 9" id="KW-1133">Transmembrane helix</keyword>
<dbReference type="PATRIC" id="fig|1082931.4.peg.3673"/>
<dbReference type="RefSeq" id="WP_014132849.1">
    <property type="nucleotide sequence ID" value="NC_016078.1"/>
</dbReference>
<dbReference type="AlphaFoldDB" id="G4RCB1"/>
<dbReference type="EMBL" id="CP003075">
    <property type="protein sequence ID" value="AEQ53705.1"/>
    <property type="molecule type" value="Genomic_DNA"/>
</dbReference>
<proteinExistence type="inferred from homology"/>
<keyword evidence="3" id="KW-1003">Cell membrane</keyword>
<evidence type="ECO:0000313" key="12">
    <source>
        <dbReference type="Proteomes" id="UP000008850"/>
    </source>
</evidence>
<dbReference type="GO" id="GO:0022857">
    <property type="term" value="F:transmembrane transporter activity"/>
    <property type="evidence" value="ECO:0007669"/>
    <property type="project" value="UniProtKB-UniRule"/>
</dbReference>
<evidence type="ECO:0000256" key="4">
    <source>
        <dbReference type="ARBA" id="ARBA00022519"/>
    </source>
</evidence>
<evidence type="ECO:0000256" key="6">
    <source>
        <dbReference type="ARBA" id="ARBA00022989"/>
    </source>
</evidence>
<evidence type="ECO:0000256" key="5">
    <source>
        <dbReference type="ARBA" id="ARBA00022692"/>
    </source>
</evidence>
<accession>G4RCB1</accession>
<feature type="transmembrane region" description="Helical" evidence="9">
    <location>
        <begin position="21"/>
        <end position="42"/>
    </location>
</feature>
<feature type="transmembrane region" description="Helical" evidence="9">
    <location>
        <begin position="146"/>
        <end position="171"/>
    </location>
</feature>
<dbReference type="GO" id="GO:0015740">
    <property type="term" value="P:C4-dicarboxylate transport"/>
    <property type="evidence" value="ECO:0007669"/>
    <property type="project" value="TreeGrafter"/>
</dbReference>
<comment type="subcellular location">
    <subcellularLocation>
        <location evidence="1 9">Cell inner membrane</location>
        <topology evidence="1 9">Multi-pass membrane protein</topology>
    </subcellularLocation>
</comment>
<feature type="transmembrane region" description="Helical" evidence="9">
    <location>
        <begin position="99"/>
        <end position="120"/>
    </location>
</feature>
<evidence type="ECO:0000256" key="8">
    <source>
        <dbReference type="ARBA" id="ARBA00038436"/>
    </source>
</evidence>
<gene>
    <name evidence="11" type="ordered locus">KKY_3723</name>
</gene>
<keyword evidence="2 9" id="KW-0813">Transport</keyword>
<reference evidence="11 12" key="1">
    <citation type="journal article" date="2012" name="J. Bacteriol.">
        <title>Complete genome sequence of Pelagibacterium halotolerans B2T.</title>
        <authorList>
            <person name="Huo Y.Y."/>
            <person name="Cheng H."/>
            <person name="Han X.F."/>
            <person name="Jiang X.W."/>
            <person name="Sun C."/>
            <person name="Zhang X.Q."/>
            <person name="Zhu X.F."/>
            <person name="Liu Y.F."/>
            <person name="Li P.F."/>
            <person name="Ni P.X."/>
            <person name="Wu M."/>
        </authorList>
    </citation>
    <scope>NUCLEOTIDE SEQUENCE [LARGE SCALE GENOMIC DNA]</scope>
    <source>
        <strain evidence="12">DSM 22347 / JCM 15775 / CGMCC 1.7692 / B2</strain>
    </source>
</reference>
<dbReference type="PANTHER" id="PTHR35011:SF10">
    <property type="entry name" value="TRAP TRANSPORTER SMALL PERMEASE PROTEIN"/>
    <property type="match status" value="1"/>
</dbReference>
<evidence type="ECO:0000256" key="1">
    <source>
        <dbReference type="ARBA" id="ARBA00004429"/>
    </source>
</evidence>
<feature type="domain" description="Tripartite ATP-independent periplasmic transporters DctQ component" evidence="10">
    <location>
        <begin position="37"/>
        <end position="165"/>
    </location>
</feature>
<keyword evidence="7 9" id="KW-0472">Membrane</keyword>
<protein>
    <recommendedName>
        <fullName evidence="9">TRAP transporter small permease protein</fullName>
    </recommendedName>
</protein>
<comment type="similarity">
    <text evidence="8 9">Belongs to the TRAP transporter small permease family.</text>
</comment>
<dbReference type="InterPro" id="IPR007387">
    <property type="entry name" value="TRAP_DctQ"/>
</dbReference>
<feature type="transmembrane region" description="Helical" evidence="9">
    <location>
        <begin position="62"/>
        <end position="78"/>
    </location>
</feature>
<dbReference type="Pfam" id="PF04290">
    <property type="entry name" value="DctQ"/>
    <property type="match status" value="1"/>
</dbReference>
<dbReference type="STRING" id="1082931.KKY_3723"/>
<organism evidence="11 12">
    <name type="scientific">Pelagibacterium halotolerans (strain DSM 22347 / JCM 15775 / CGMCC 1.7692 / B2)</name>
    <dbReference type="NCBI Taxonomy" id="1082931"/>
    <lineage>
        <taxon>Bacteria</taxon>
        <taxon>Pseudomonadati</taxon>
        <taxon>Pseudomonadota</taxon>
        <taxon>Alphaproteobacteria</taxon>
        <taxon>Hyphomicrobiales</taxon>
        <taxon>Devosiaceae</taxon>
        <taxon>Pelagibacterium</taxon>
    </lineage>
</organism>
<name>G4RCB1_PELHB</name>
<keyword evidence="4 9" id="KW-0997">Cell inner membrane</keyword>
<evidence type="ECO:0000256" key="2">
    <source>
        <dbReference type="ARBA" id="ARBA00022448"/>
    </source>
</evidence>
<sequence>METNSAIPARVRTLAGVMKTLNRWVALICGVVLLVAVALILFEILGRRISLFRIGGADELSGYVMAGIATWGFAYALVERAHVRIDLVYTRLPAPGRAAFDSLALASVLFVAALVSFYAYDVLAKSIARGSRSNTPLAIELWIPQIVWFAGWAWLTITSAVLLACTLILTLGRQWGLINELSGIVSETGEAS</sequence>
<comment type="function">
    <text evidence="9">Part of the tripartite ATP-independent periplasmic (TRAP) transport system.</text>
</comment>